<dbReference type="PANTHER" id="PTHR34389">
    <property type="entry name" value="L-RHAMNOSE MUTAROTASE"/>
    <property type="match status" value="1"/>
</dbReference>
<accession>A0A090F6V4</accession>
<dbReference type="Proteomes" id="UP000045285">
    <property type="component" value="Unassembled WGS sequence"/>
</dbReference>
<dbReference type="GO" id="GO:0016857">
    <property type="term" value="F:racemase and epimerase activity, acting on carbohydrates and derivatives"/>
    <property type="evidence" value="ECO:0007669"/>
    <property type="project" value="InterPro"/>
</dbReference>
<gene>
    <name evidence="1" type="ORF">MPL3356_170008</name>
</gene>
<organism evidence="1 2">
    <name type="scientific">Mesorhizobium plurifarium</name>
    <dbReference type="NCBI Taxonomy" id="69974"/>
    <lineage>
        <taxon>Bacteria</taxon>
        <taxon>Pseudomonadati</taxon>
        <taxon>Pseudomonadota</taxon>
        <taxon>Alphaproteobacteria</taxon>
        <taxon>Hyphomicrobiales</taxon>
        <taxon>Phyllobacteriaceae</taxon>
        <taxon>Mesorhizobium</taxon>
    </lineage>
</organism>
<keyword evidence="2" id="KW-1185">Reference proteome</keyword>
<dbReference type="EMBL" id="CCMZ01000009">
    <property type="protein sequence ID" value="CDX14928.1"/>
    <property type="molecule type" value="Genomic_DNA"/>
</dbReference>
<evidence type="ECO:0000313" key="2">
    <source>
        <dbReference type="Proteomes" id="UP000045285"/>
    </source>
</evidence>
<evidence type="ECO:0008006" key="3">
    <source>
        <dbReference type="Google" id="ProtNLM"/>
    </source>
</evidence>
<name>A0A090F6V4_MESPL</name>
<reference evidence="2" key="1">
    <citation type="submission" date="2014-08" db="EMBL/GenBank/DDBJ databases">
        <authorList>
            <person name="Moulin L."/>
        </authorList>
    </citation>
    <scope>NUCLEOTIDE SEQUENCE [LARGE SCALE GENOMIC DNA]</scope>
</reference>
<dbReference type="Pfam" id="PF05336">
    <property type="entry name" value="rhaM"/>
    <property type="match status" value="1"/>
</dbReference>
<dbReference type="InterPro" id="IPR011008">
    <property type="entry name" value="Dimeric_a/b-barrel"/>
</dbReference>
<dbReference type="STRING" id="69974.MPLDJ20_40153"/>
<dbReference type="SUPFAM" id="SSF54909">
    <property type="entry name" value="Dimeric alpha+beta barrel"/>
    <property type="match status" value="1"/>
</dbReference>
<proteinExistence type="predicted"/>
<dbReference type="InterPro" id="IPR008000">
    <property type="entry name" value="Rham/fucose_mutarotase"/>
</dbReference>
<sequence length="109" mass="12865">MQRMGMVLGLKPEKVEEYVRLHAAVWPDVLTMISACNIKNYSIYLKRPENLLFSYFEYHGSDYAADMAKMAADPKTQEWWSVCMPCQEPLETRKQGEWWATMDEVFHHD</sequence>
<dbReference type="PANTHER" id="PTHR34389:SF2">
    <property type="entry name" value="L-RHAMNOSE MUTAROTASE"/>
    <property type="match status" value="1"/>
</dbReference>
<protein>
    <recommendedName>
        <fullName evidence="3">L-rhamnose mutarotase</fullName>
    </recommendedName>
</protein>
<dbReference type="AlphaFoldDB" id="A0A090F6V4"/>
<dbReference type="Gene3D" id="3.30.70.100">
    <property type="match status" value="1"/>
</dbReference>
<evidence type="ECO:0000313" key="1">
    <source>
        <dbReference type="EMBL" id="CDX14928.1"/>
    </source>
</evidence>